<dbReference type="AlphaFoldDB" id="A0A0N4ZJ15"/>
<accession>A0A0N4ZJ15</accession>
<evidence type="ECO:0000313" key="3">
    <source>
        <dbReference type="WBParaSite" id="PTRK_0000792700.1"/>
    </source>
</evidence>
<evidence type="ECO:0000313" key="2">
    <source>
        <dbReference type="Proteomes" id="UP000038045"/>
    </source>
</evidence>
<feature type="region of interest" description="Disordered" evidence="1">
    <location>
        <begin position="195"/>
        <end position="254"/>
    </location>
</feature>
<sequence>MSATNINRILSTEEIPSLKNDLEFQAMMRENIELSSFIKEHVINIAEDYVLQFMAPPNFSLREIFMKAFSEHEELFKKEGCNESSTTLVLGKHSDDYAVKLNRWVFLRECNFEDIIFKFASLHLLTRKIPIGREYGVFIHYLYAFSGIPPFVGVKKRFKSYYEKARILGNPGYLKHYATNDGFDDERQFNEVRDGTQQHENKEAYEPTQNSDNEVNESQQNNGENEICNEPSIIPTRSMDESQQNSDEDEILNELSTIPTRSLDESLSLFIN</sequence>
<organism evidence="2 3">
    <name type="scientific">Parastrongyloides trichosuri</name>
    <name type="common">Possum-specific nematode worm</name>
    <dbReference type="NCBI Taxonomy" id="131310"/>
    <lineage>
        <taxon>Eukaryota</taxon>
        <taxon>Metazoa</taxon>
        <taxon>Ecdysozoa</taxon>
        <taxon>Nematoda</taxon>
        <taxon>Chromadorea</taxon>
        <taxon>Rhabditida</taxon>
        <taxon>Tylenchina</taxon>
        <taxon>Panagrolaimomorpha</taxon>
        <taxon>Strongyloidoidea</taxon>
        <taxon>Strongyloididae</taxon>
        <taxon>Parastrongyloides</taxon>
    </lineage>
</organism>
<dbReference type="Proteomes" id="UP000038045">
    <property type="component" value="Unplaced"/>
</dbReference>
<reference evidence="3" key="1">
    <citation type="submission" date="2017-02" db="UniProtKB">
        <authorList>
            <consortium name="WormBaseParasite"/>
        </authorList>
    </citation>
    <scope>IDENTIFICATION</scope>
</reference>
<evidence type="ECO:0000256" key="1">
    <source>
        <dbReference type="SAM" id="MobiDB-lite"/>
    </source>
</evidence>
<feature type="compositionally biased region" description="Polar residues" evidence="1">
    <location>
        <begin position="207"/>
        <end position="224"/>
    </location>
</feature>
<dbReference type="WBParaSite" id="PTRK_0000792700.1">
    <property type="protein sequence ID" value="PTRK_0000792700.1"/>
    <property type="gene ID" value="PTRK_0000792700"/>
</dbReference>
<feature type="compositionally biased region" description="Basic and acidic residues" evidence="1">
    <location>
        <begin position="195"/>
        <end position="205"/>
    </location>
</feature>
<keyword evidence="2" id="KW-1185">Reference proteome</keyword>
<protein>
    <submittedName>
        <fullName evidence="3">Uncharacterized protein</fullName>
    </submittedName>
</protein>
<name>A0A0N4ZJ15_PARTI</name>
<proteinExistence type="predicted"/>